<keyword evidence="2" id="KW-1185">Reference proteome</keyword>
<accession>A0ABT8G1T8</accession>
<name>A0ABT8G1T8_9MICO</name>
<proteinExistence type="predicted"/>
<dbReference type="RefSeq" id="WP_301128294.1">
    <property type="nucleotide sequence ID" value="NZ_JAUHPV010000005.1"/>
</dbReference>
<organism evidence="1 2">
    <name type="scientific">Demequina zhanjiangensis</name>
    <dbReference type="NCBI Taxonomy" id="3051659"/>
    <lineage>
        <taxon>Bacteria</taxon>
        <taxon>Bacillati</taxon>
        <taxon>Actinomycetota</taxon>
        <taxon>Actinomycetes</taxon>
        <taxon>Micrococcales</taxon>
        <taxon>Demequinaceae</taxon>
        <taxon>Demequina</taxon>
    </lineage>
</organism>
<comment type="caution">
    <text evidence="1">The sequence shown here is derived from an EMBL/GenBank/DDBJ whole genome shotgun (WGS) entry which is preliminary data.</text>
</comment>
<dbReference type="Proteomes" id="UP001172738">
    <property type="component" value="Unassembled WGS sequence"/>
</dbReference>
<reference evidence="1" key="1">
    <citation type="submission" date="2023-06" db="EMBL/GenBank/DDBJ databases">
        <title>SYSU T00b26.</title>
        <authorList>
            <person name="Gao L."/>
            <person name="Fang B.-Z."/>
            <person name="Li W.-J."/>
        </authorList>
    </citation>
    <scope>NUCLEOTIDE SEQUENCE</scope>
    <source>
        <strain evidence="1">SYSU T00b26</strain>
    </source>
</reference>
<evidence type="ECO:0000313" key="2">
    <source>
        <dbReference type="Proteomes" id="UP001172738"/>
    </source>
</evidence>
<gene>
    <name evidence="1" type="ORF">QQX04_08840</name>
</gene>
<sequence length="178" mass="19791">MRQDDFSIAVDVDETLVRLLHRRDAWGLPYGWDVPPCAPEVPLTADADEQRERSGTLLARLWERALVERWGSPLQIPQVSPVELTALGVDREAPGHSTMTRWIAARREELRALSEEGPRADPGWCLWEALACAGEGSVCSVTVLPVSGDWLERLGSRILVSFDLYGAPDRFVDAAMAR</sequence>
<dbReference type="EMBL" id="JAUHPV010000005">
    <property type="protein sequence ID" value="MDN4473093.1"/>
    <property type="molecule type" value="Genomic_DNA"/>
</dbReference>
<evidence type="ECO:0000313" key="1">
    <source>
        <dbReference type="EMBL" id="MDN4473093.1"/>
    </source>
</evidence>
<protein>
    <submittedName>
        <fullName evidence="1">Uncharacterized protein</fullName>
    </submittedName>
</protein>